<evidence type="ECO:0000313" key="1">
    <source>
        <dbReference type="EMBL" id="DAF56872.1"/>
    </source>
</evidence>
<reference evidence="1" key="1">
    <citation type="journal article" date="2021" name="Proc. Natl. Acad. Sci. U.S.A.">
        <title>A Catalog of Tens of Thousands of Viruses from Human Metagenomes Reveals Hidden Associations with Chronic Diseases.</title>
        <authorList>
            <person name="Tisza M.J."/>
            <person name="Buck C.B."/>
        </authorList>
    </citation>
    <scope>NUCLEOTIDE SEQUENCE</scope>
    <source>
        <strain evidence="1">CteEJ17</strain>
    </source>
</reference>
<proteinExistence type="predicted"/>
<name>A0A8S5T184_9CAUD</name>
<organism evidence="1">
    <name type="scientific">Siphoviridae sp. cteEJ17</name>
    <dbReference type="NCBI Taxonomy" id="2827904"/>
    <lineage>
        <taxon>Viruses</taxon>
        <taxon>Duplodnaviria</taxon>
        <taxon>Heunggongvirae</taxon>
        <taxon>Uroviricota</taxon>
        <taxon>Caudoviricetes</taxon>
    </lineage>
</organism>
<accession>A0A8S5T184</accession>
<sequence>MFKRGRLSTSLFCFTFLLFLQDNIYSLILFIRNA</sequence>
<dbReference type="EMBL" id="BK032723">
    <property type="protein sequence ID" value="DAF56872.1"/>
    <property type="molecule type" value="Genomic_DNA"/>
</dbReference>
<protein>
    <submittedName>
        <fullName evidence="1">Uncharacterized protein</fullName>
    </submittedName>
</protein>